<keyword evidence="2" id="KW-1185">Reference proteome</keyword>
<dbReference type="InterPro" id="IPR028043">
    <property type="entry name" value="PAAT-like"/>
</dbReference>
<comment type="caution">
    <text evidence="1">The sequence shown here is derived from an EMBL/GenBank/DDBJ whole genome shotgun (WGS) entry which is preliminary data.</text>
</comment>
<sequence length="247" mass="27968">MAELSNSLKISCNWRITNEKKIKNAVTLIDSSKIVDIDEIVTLDSCIALSRQEEDDQLEVSVELTDPKISIKGVWIVSEAKVLELFGRLGEYESTTNAVNTDDCDDEDEMQVYRAKLTPKVSTRKCSIRFAGAARRNEMWILGMGIVVEPCSVLNESVSMAERVENILLESKVPLTKNAESFKEIVMSQPSFQSNVYCPGGEATLNADKMYLMQVEEKITKYIDTKFAHLEQKIDRKFDEILKILQK</sequence>
<evidence type="ECO:0000313" key="1">
    <source>
        <dbReference type="EMBL" id="CAB3370435.1"/>
    </source>
</evidence>
<dbReference type="PANTHER" id="PTHR14787">
    <property type="entry name" value="C10ORF188 FAMILY MEMBER"/>
    <property type="match status" value="1"/>
</dbReference>
<dbReference type="EMBL" id="CADEPI010000052">
    <property type="protein sequence ID" value="CAB3370435.1"/>
    <property type="molecule type" value="Genomic_DNA"/>
</dbReference>
<dbReference type="Proteomes" id="UP000494165">
    <property type="component" value="Unassembled WGS sequence"/>
</dbReference>
<organism evidence="1 2">
    <name type="scientific">Cloeon dipterum</name>
    <dbReference type="NCBI Taxonomy" id="197152"/>
    <lineage>
        <taxon>Eukaryota</taxon>
        <taxon>Metazoa</taxon>
        <taxon>Ecdysozoa</taxon>
        <taxon>Arthropoda</taxon>
        <taxon>Hexapoda</taxon>
        <taxon>Insecta</taxon>
        <taxon>Pterygota</taxon>
        <taxon>Palaeoptera</taxon>
        <taxon>Ephemeroptera</taxon>
        <taxon>Pisciforma</taxon>
        <taxon>Baetidae</taxon>
        <taxon>Cloeon</taxon>
    </lineage>
</organism>
<name>A0A8S1CRH1_9INSE</name>
<evidence type="ECO:0000313" key="2">
    <source>
        <dbReference type="Proteomes" id="UP000494165"/>
    </source>
</evidence>
<dbReference type="PANTHER" id="PTHR14787:SF1">
    <property type="entry name" value="ATPASE PAAT"/>
    <property type="match status" value="1"/>
</dbReference>
<gene>
    <name evidence="1" type="ORF">CLODIP_2_CD10674</name>
</gene>
<dbReference type="Pfam" id="PF14958">
    <property type="entry name" value="PAAT-like"/>
    <property type="match status" value="1"/>
</dbReference>
<dbReference type="OrthoDB" id="7880149at2759"/>
<reference evidence="1 2" key="1">
    <citation type="submission" date="2020-04" db="EMBL/GenBank/DDBJ databases">
        <authorList>
            <person name="Alioto T."/>
            <person name="Alioto T."/>
            <person name="Gomez Garrido J."/>
        </authorList>
    </citation>
    <scope>NUCLEOTIDE SEQUENCE [LARGE SCALE GENOMIC DNA]</scope>
</reference>
<proteinExistence type="predicted"/>
<accession>A0A8S1CRH1</accession>
<dbReference type="AlphaFoldDB" id="A0A8S1CRH1"/>
<protein>
    <submittedName>
        <fullName evidence="1">Uncharacterized protein</fullName>
    </submittedName>
</protein>